<evidence type="ECO:0000256" key="4">
    <source>
        <dbReference type="SAM" id="MobiDB-lite"/>
    </source>
</evidence>
<dbReference type="GO" id="GO:0051879">
    <property type="term" value="F:Hsp90 protein binding"/>
    <property type="evidence" value="ECO:0007669"/>
    <property type="project" value="TreeGrafter"/>
</dbReference>
<dbReference type="PANTHER" id="PTHR22904:SF523">
    <property type="entry name" value="STRESS-INDUCED-PHOSPHOPROTEIN 1"/>
    <property type="match status" value="1"/>
</dbReference>
<keyword evidence="7" id="KW-1185">Reference proteome</keyword>
<dbReference type="EMBL" id="PKFO01000001">
    <property type="protein sequence ID" value="PVH18929.1"/>
    <property type="molecule type" value="Genomic_DNA"/>
</dbReference>
<feature type="repeat" description="TPR" evidence="3">
    <location>
        <begin position="75"/>
        <end position="108"/>
    </location>
</feature>
<evidence type="ECO:0000313" key="7">
    <source>
        <dbReference type="Proteomes" id="UP000244309"/>
    </source>
</evidence>
<dbReference type="Proteomes" id="UP000244309">
    <property type="component" value="Unassembled WGS sequence"/>
</dbReference>
<name>A0A2V1AM06_9ASCO</name>
<dbReference type="Gene3D" id="1.25.40.10">
    <property type="entry name" value="Tetratricopeptide repeat domain"/>
    <property type="match status" value="1"/>
</dbReference>
<feature type="compositionally biased region" description="Basic and acidic residues" evidence="4">
    <location>
        <begin position="118"/>
        <end position="133"/>
    </location>
</feature>
<feature type="compositionally biased region" description="Basic and acidic residues" evidence="4">
    <location>
        <begin position="176"/>
        <end position="190"/>
    </location>
</feature>
<dbReference type="AlphaFoldDB" id="A0A2V1AM06"/>
<protein>
    <recommendedName>
        <fullName evidence="5">RNA-polymerase II-associated protein 3-like C-terminal domain-containing protein</fullName>
    </recommendedName>
</protein>
<dbReference type="SMART" id="SM00028">
    <property type="entry name" value="TPR"/>
    <property type="match status" value="3"/>
</dbReference>
<sequence length="332" mass="37446">MPTSDDFKAQGNKAFVEKRYQEAIDLYSKAIALDKENAVLYSNRAQCHLNLRDWIRASNDVEVGLRLNPAEKIKVKLLYRKGLTAKGSGNVVMAKRAFNEALEMDPGNQAAASELDQLEPKKAKPETVDEGPKKVPVEVVDELPEEFKQKISGEPVRTVPQTTSANVDAIANELFGNRKETKKETKKDSSPGKPVSFGELPTMHYLKSLSSLSPERKHKGYKVVLELDNFQLDEMFSYSGLDSDFFEFFLEASSYFLKQKTDISVQHIINKLEYMRNFKRYDLVISLTSSSLINDVVDAAKSYGNDLVDPVHALPAESKYFRSSESSQQVWE</sequence>
<evidence type="ECO:0000259" key="5">
    <source>
        <dbReference type="Pfam" id="PF13877"/>
    </source>
</evidence>
<organism evidence="6 7">
    <name type="scientific">Candidozyma haemuli</name>
    <dbReference type="NCBI Taxonomy" id="45357"/>
    <lineage>
        <taxon>Eukaryota</taxon>
        <taxon>Fungi</taxon>
        <taxon>Dikarya</taxon>
        <taxon>Ascomycota</taxon>
        <taxon>Saccharomycotina</taxon>
        <taxon>Pichiomycetes</taxon>
        <taxon>Metschnikowiaceae</taxon>
        <taxon>Candidozyma</taxon>
    </lineage>
</organism>
<dbReference type="Pfam" id="PF13877">
    <property type="entry name" value="RPAP3_C"/>
    <property type="match status" value="1"/>
</dbReference>
<feature type="region of interest" description="Disordered" evidence="4">
    <location>
        <begin position="111"/>
        <end position="133"/>
    </location>
</feature>
<dbReference type="RefSeq" id="XP_025339869.1">
    <property type="nucleotide sequence ID" value="XM_025484938.1"/>
</dbReference>
<evidence type="ECO:0000256" key="1">
    <source>
        <dbReference type="ARBA" id="ARBA00022737"/>
    </source>
</evidence>
<dbReference type="Pfam" id="PF13181">
    <property type="entry name" value="TPR_8"/>
    <property type="match status" value="1"/>
</dbReference>
<evidence type="ECO:0000256" key="2">
    <source>
        <dbReference type="ARBA" id="ARBA00022803"/>
    </source>
</evidence>
<accession>A0A2V1AM06</accession>
<dbReference type="SUPFAM" id="SSF48452">
    <property type="entry name" value="TPR-like"/>
    <property type="match status" value="1"/>
</dbReference>
<proteinExistence type="predicted"/>
<dbReference type="STRING" id="45357.A0A2V1AM06"/>
<gene>
    <name evidence="6" type="ORF">CXQ85_001221</name>
</gene>
<feature type="domain" description="RNA-polymerase II-associated protein 3-like C-terminal" evidence="5">
    <location>
        <begin position="205"/>
        <end position="290"/>
    </location>
</feature>
<keyword evidence="1" id="KW-0677">Repeat</keyword>
<dbReference type="InterPro" id="IPR019734">
    <property type="entry name" value="TPR_rpt"/>
</dbReference>
<dbReference type="GeneID" id="37006552"/>
<keyword evidence="2 3" id="KW-0802">TPR repeat</keyword>
<dbReference type="PROSITE" id="PS50005">
    <property type="entry name" value="TPR"/>
    <property type="match status" value="2"/>
</dbReference>
<dbReference type="InterPro" id="IPR011990">
    <property type="entry name" value="TPR-like_helical_dom_sf"/>
</dbReference>
<dbReference type="PANTHER" id="PTHR22904">
    <property type="entry name" value="TPR REPEAT CONTAINING PROTEIN"/>
    <property type="match status" value="1"/>
</dbReference>
<evidence type="ECO:0000313" key="6">
    <source>
        <dbReference type="EMBL" id="PVH18929.1"/>
    </source>
</evidence>
<dbReference type="VEuPathDB" id="FungiDB:CXQ85_001221"/>
<dbReference type="OrthoDB" id="10250354at2759"/>
<feature type="region of interest" description="Disordered" evidence="4">
    <location>
        <begin position="173"/>
        <end position="197"/>
    </location>
</feature>
<feature type="repeat" description="TPR" evidence="3">
    <location>
        <begin position="4"/>
        <end position="37"/>
    </location>
</feature>
<evidence type="ECO:0000256" key="3">
    <source>
        <dbReference type="PROSITE-ProRule" id="PRU00339"/>
    </source>
</evidence>
<reference evidence="6 7" key="1">
    <citation type="submission" date="2017-12" db="EMBL/GenBank/DDBJ databases">
        <title>Genome Sequence of a Multidrug-Resistant Candida haemulonii Isolate from a Patient with Chronic Leg Ulcers in Israel.</title>
        <authorList>
            <person name="Chow N.A."/>
            <person name="Gade L."/>
            <person name="Batra D."/>
            <person name="Rowe L.A."/>
            <person name="Ben-Ami R."/>
            <person name="Loparev V.N."/>
            <person name="Litvintseva A.P."/>
        </authorList>
    </citation>
    <scope>NUCLEOTIDE SEQUENCE [LARGE SCALE GENOMIC DNA]</scope>
    <source>
        <strain evidence="6 7">B11899</strain>
    </source>
</reference>
<dbReference type="InterPro" id="IPR025986">
    <property type="entry name" value="RPAP3-like_C"/>
</dbReference>
<comment type="caution">
    <text evidence="6">The sequence shown here is derived from an EMBL/GenBank/DDBJ whole genome shotgun (WGS) entry which is preliminary data.</text>
</comment>